<dbReference type="PANTHER" id="PTHR17224">
    <property type="entry name" value="PEPTIDYL-TRNA HYDROLASE"/>
    <property type="match status" value="1"/>
</dbReference>
<gene>
    <name evidence="8 11" type="primary">pth</name>
    <name evidence="11" type="ORF">ERS852406_00088</name>
</gene>
<dbReference type="NCBIfam" id="TIGR00447">
    <property type="entry name" value="pth"/>
    <property type="match status" value="1"/>
</dbReference>
<comment type="function">
    <text evidence="8">Catalyzes the release of premature peptidyl moieties from peptidyl-tRNA molecules trapped in stalled 50S ribosomal subunits, and thus maintains levels of free tRNAs and 50S ribosomes.</text>
</comment>
<comment type="catalytic activity">
    <reaction evidence="6 8 9">
        <text>an N-acyl-L-alpha-aminoacyl-tRNA + H2O = an N-acyl-L-amino acid + a tRNA + H(+)</text>
        <dbReference type="Rhea" id="RHEA:54448"/>
        <dbReference type="Rhea" id="RHEA-COMP:10123"/>
        <dbReference type="Rhea" id="RHEA-COMP:13883"/>
        <dbReference type="ChEBI" id="CHEBI:15377"/>
        <dbReference type="ChEBI" id="CHEBI:15378"/>
        <dbReference type="ChEBI" id="CHEBI:59874"/>
        <dbReference type="ChEBI" id="CHEBI:78442"/>
        <dbReference type="ChEBI" id="CHEBI:138191"/>
        <dbReference type="EC" id="3.1.1.29"/>
    </reaction>
</comment>
<dbReference type="FunFam" id="3.40.50.1470:FF:000001">
    <property type="entry name" value="Peptidyl-tRNA hydrolase"/>
    <property type="match status" value="1"/>
</dbReference>
<feature type="binding site" evidence="8">
    <location>
        <position position="113"/>
    </location>
    <ligand>
        <name>tRNA</name>
        <dbReference type="ChEBI" id="CHEBI:17843"/>
    </ligand>
</feature>
<dbReference type="Pfam" id="PF01195">
    <property type="entry name" value="Pept_tRNA_hydro"/>
    <property type="match status" value="1"/>
</dbReference>
<dbReference type="EC" id="3.1.1.29" evidence="1 8"/>
<evidence type="ECO:0000313" key="12">
    <source>
        <dbReference type="Proteomes" id="UP000095706"/>
    </source>
</evidence>
<dbReference type="GO" id="GO:0000049">
    <property type="term" value="F:tRNA binding"/>
    <property type="evidence" value="ECO:0007669"/>
    <property type="project" value="UniProtKB-UniRule"/>
</dbReference>
<evidence type="ECO:0000256" key="7">
    <source>
        <dbReference type="ARBA" id="ARBA00050038"/>
    </source>
</evidence>
<protein>
    <recommendedName>
        <fullName evidence="7 8">Peptidyl-tRNA hydrolase</fullName>
        <shortName evidence="8">Pth</shortName>
        <ecNumber evidence="1 8">3.1.1.29</ecNumber>
    </recommendedName>
</protein>
<comment type="similarity">
    <text evidence="5 8 10">Belongs to the PTH family.</text>
</comment>
<evidence type="ECO:0000256" key="10">
    <source>
        <dbReference type="RuleBase" id="RU004320"/>
    </source>
</evidence>
<feature type="site" description="Discriminates between blocked and unblocked aminoacyl-tRNA" evidence="8">
    <location>
        <position position="9"/>
    </location>
</feature>
<evidence type="ECO:0000256" key="6">
    <source>
        <dbReference type="ARBA" id="ARBA00048707"/>
    </source>
</evidence>
<dbReference type="RefSeq" id="WP_055225751.1">
    <property type="nucleotide sequence ID" value="NZ_CAXSRP010000014.1"/>
</dbReference>
<dbReference type="InterPro" id="IPR001328">
    <property type="entry name" value="Pept_tRNA_hydro"/>
</dbReference>
<evidence type="ECO:0000256" key="9">
    <source>
        <dbReference type="RuleBase" id="RU000673"/>
    </source>
</evidence>
<dbReference type="GO" id="GO:0005737">
    <property type="term" value="C:cytoplasm"/>
    <property type="evidence" value="ECO:0007669"/>
    <property type="project" value="UniProtKB-SubCell"/>
</dbReference>
<feature type="binding site" evidence="8">
    <location>
        <position position="66"/>
    </location>
    <ligand>
        <name>tRNA</name>
        <dbReference type="ChEBI" id="CHEBI:17843"/>
    </ligand>
</feature>
<dbReference type="HAMAP" id="MF_00083">
    <property type="entry name" value="Pept_tRNA_hydro_bact"/>
    <property type="match status" value="1"/>
</dbReference>
<dbReference type="PROSITE" id="PS01196">
    <property type="entry name" value="PEPT_TRNA_HYDROL_2"/>
    <property type="match status" value="1"/>
</dbReference>
<dbReference type="Gene3D" id="3.40.50.1470">
    <property type="entry name" value="Peptidyl-tRNA hydrolase"/>
    <property type="match status" value="1"/>
</dbReference>
<evidence type="ECO:0000256" key="5">
    <source>
        <dbReference type="ARBA" id="ARBA00038063"/>
    </source>
</evidence>
<dbReference type="GO" id="GO:0072344">
    <property type="term" value="P:rescue of stalled ribosome"/>
    <property type="evidence" value="ECO:0007669"/>
    <property type="project" value="UniProtKB-UniRule"/>
</dbReference>
<evidence type="ECO:0000256" key="4">
    <source>
        <dbReference type="ARBA" id="ARBA00022884"/>
    </source>
</evidence>
<comment type="subunit">
    <text evidence="8">Monomer.</text>
</comment>
<reference evidence="11 12" key="1">
    <citation type="submission" date="2015-09" db="EMBL/GenBank/DDBJ databases">
        <authorList>
            <consortium name="Pathogen Informatics"/>
        </authorList>
    </citation>
    <scope>NUCLEOTIDE SEQUENCE [LARGE SCALE GENOMIC DNA]</scope>
    <source>
        <strain evidence="11 12">2789STDY5608849</strain>
    </source>
</reference>
<name>A0A173WDZ6_9FIRM</name>
<evidence type="ECO:0000313" key="11">
    <source>
        <dbReference type="EMBL" id="CUN37196.1"/>
    </source>
</evidence>
<keyword evidence="8" id="KW-0963">Cytoplasm</keyword>
<dbReference type="PROSITE" id="PS01195">
    <property type="entry name" value="PEPT_TRNA_HYDROL_1"/>
    <property type="match status" value="1"/>
</dbReference>
<dbReference type="AlphaFoldDB" id="A0A173WDZ6"/>
<feature type="site" description="Stabilizes the basic form of H active site to accept a proton" evidence="8">
    <location>
        <position position="92"/>
    </location>
</feature>
<dbReference type="CDD" id="cd00462">
    <property type="entry name" value="PTH"/>
    <property type="match status" value="1"/>
</dbReference>
<keyword evidence="4 8" id="KW-0694">RNA-binding</keyword>
<evidence type="ECO:0000256" key="2">
    <source>
        <dbReference type="ARBA" id="ARBA00022555"/>
    </source>
</evidence>
<feature type="active site" description="Proton acceptor" evidence="8">
    <location>
        <position position="19"/>
    </location>
</feature>
<dbReference type="Proteomes" id="UP000095706">
    <property type="component" value="Unassembled WGS sequence"/>
</dbReference>
<keyword evidence="3 8" id="KW-0378">Hydrolase</keyword>
<dbReference type="InterPro" id="IPR018171">
    <property type="entry name" value="Pept_tRNA_hydro_CS"/>
</dbReference>
<feature type="binding site" evidence="8">
    <location>
        <position position="64"/>
    </location>
    <ligand>
        <name>tRNA</name>
        <dbReference type="ChEBI" id="CHEBI:17843"/>
    </ligand>
</feature>
<evidence type="ECO:0000256" key="1">
    <source>
        <dbReference type="ARBA" id="ARBA00013260"/>
    </source>
</evidence>
<dbReference type="EMBL" id="CYYV01000001">
    <property type="protein sequence ID" value="CUN37196.1"/>
    <property type="molecule type" value="Genomic_DNA"/>
</dbReference>
<comment type="function">
    <text evidence="8">Hydrolyzes ribosome-free peptidyl-tRNAs (with 1 or more amino acids incorporated), which drop off the ribosome during protein synthesis, or as a result of ribosome stalling.</text>
</comment>
<accession>A0A173WDZ6</accession>
<dbReference type="GO" id="GO:0006515">
    <property type="term" value="P:protein quality control for misfolded or incompletely synthesized proteins"/>
    <property type="evidence" value="ECO:0007669"/>
    <property type="project" value="UniProtKB-UniRule"/>
</dbReference>
<dbReference type="InterPro" id="IPR036416">
    <property type="entry name" value="Pept_tRNA_hydro_sf"/>
</dbReference>
<organism evidence="11 12">
    <name type="scientific">Fusicatenibacter saccharivorans</name>
    <dbReference type="NCBI Taxonomy" id="1150298"/>
    <lineage>
        <taxon>Bacteria</taxon>
        <taxon>Bacillati</taxon>
        <taxon>Bacillota</taxon>
        <taxon>Clostridia</taxon>
        <taxon>Lachnospirales</taxon>
        <taxon>Lachnospiraceae</taxon>
        <taxon>Fusicatenibacter</taxon>
    </lineage>
</organism>
<dbReference type="SUPFAM" id="SSF53178">
    <property type="entry name" value="Peptidyl-tRNA hydrolase-like"/>
    <property type="match status" value="1"/>
</dbReference>
<evidence type="ECO:0000256" key="8">
    <source>
        <dbReference type="HAMAP-Rule" id="MF_00083"/>
    </source>
</evidence>
<sequence length="194" mass="21356">MFIIVGLGNPTRQYEGTKHNVGFDTIDYLIDEYQIPSSGAGHKALFGKGMIAGQKVIVAKPMTYMNLSGESVRELVNYYKVDPESELIVVYDDISLAPGQIRIRKKGSAGGHNGIKNIIANLGTDRFMRVKVGVGEKPKNWDLADYVLSPFTKDERPLVNLAIEHAAKAIEQMLNGDVDAAMNEYNRKSANPAE</sequence>
<proteinExistence type="inferred from homology"/>
<dbReference type="PANTHER" id="PTHR17224:SF1">
    <property type="entry name" value="PEPTIDYL-TRNA HYDROLASE"/>
    <property type="match status" value="1"/>
</dbReference>
<keyword evidence="2 8" id="KW-0820">tRNA-binding</keyword>
<evidence type="ECO:0000256" key="3">
    <source>
        <dbReference type="ARBA" id="ARBA00022801"/>
    </source>
</evidence>
<dbReference type="GO" id="GO:0004045">
    <property type="term" value="F:peptidyl-tRNA hydrolase activity"/>
    <property type="evidence" value="ECO:0007669"/>
    <property type="project" value="UniProtKB-UniRule"/>
</dbReference>
<comment type="subcellular location">
    <subcellularLocation>
        <location evidence="8">Cytoplasm</location>
    </subcellularLocation>
</comment>
<feature type="binding site" evidence="8">
    <location>
        <position position="14"/>
    </location>
    <ligand>
        <name>tRNA</name>
        <dbReference type="ChEBI" id="CHEBI:17843"/>
    </ligand>
</feature>